<organism evidence="1">
    <name type="scientific">Streptantibioticus silvisoli</name>
    <dbReference type="NCBI Taxonomy" id="2705255"/>
    <lineage>
        <taxon>Bacteria</taxon>
        <taxon>Bacillati</taxon>
        <taxon>Actinomycetota</taxon>
        <taxon>Actinomycetes</taxon>
        <taxon>Kitasatosporales</taxon>
        <taxon>Streptomycetaceae</taxon>
        <taxon>Streptantibioticus</taxon>
    </lineage>
</organism>
<accession>A0AA90H115</accession>
<evidence type="ECO:0000313" key="1">
    <source>
        <dbReference type="EMBL" id="MDI5969391.1"/>
    </source>
</evidence>
<dbReference type="EMBL" id="JABXJJ020000009">
    <property type="protein sequence ID" value="MDI5969391.1"/>
    <property type="molecule type" value="Genomic_DNA"/>
</dbReference>
<proteinExistence type="predicted"/>
<sequence>MPVISRRAAAEMYAFADVARRQLPVSGDVMRRFVEELEQGGPLSQVLDGHPDRESPLFYLRALAGVHWLLIKGMVPSLATHLVALDVASDDRRNAERTWALWRAALLEHPSHIRGALDRPVQQHQPGRAGALLTGLGMLPAPGRIRLLEIGACAGLNLLFDKYRWFGRGWQWGDRDSPVRIATSGGHPGAPVVVQRAGCDLAPRDPSNPDDADILRSFIPYERHMDLMELDDALALAAASDLRIDQAEAHDWLASELGTVGPFDCTVVWHSMFWCHLEPAHQRAVEQLLSDAGRRTRIVRIGLEPFEWSMPSRLQVISYS</sequence>
<reference evidence="1" key="1">
    <citation type="submission" date="2023-05" db="EMBL/GenBank/DDBJ databases">
        <title>Streptantibioticus silvisoli sp. nov., acidotolerant actinomycetes 1 from pine litter.</title>
        <authorList>
            <person name="Swiecimska M."/>
            <person name="Golinska P."/>
            <person name="Sangal V."/>
            <person name="Wachnowicz B."/>
            <person name="Goodfellow M."/>
        </authorList>
    </citation>
    <scope>NUCLEOTIDE SEQUENCE</scope>
    <source>
        <strain evidence="1">SL13</strain>
    </source>
</reference>
<dbReference type="RefSeq" id="WP_271312249.1">
    <property type="nucleotide sequence ID" value="NZ_JABXJJ020000009.1"/>
</dbReference>
<dbReference type="InterPro" id="IPR011200">
    <property type="entry name" value="UCP012608"/>
</dbReference>
<dbReference type="AlphaFoldDB" id="A0AA90H115"/>
<dbReference type="Pfam" id="PF10094">
    <property type="entry name" value="DUF2332"/>
    <property type="match status" value="1"/>
</dbReference>
<comment type="caution">
    <text evidence="1">The sequence shown here is derived from an EMBL/GenBank/DDBJ whole genome shotgun (WGS) entry which is preliminary data.</text>
</comment>
<protein>
    <submittedName>
        <fullName evidence="1">DUF2332 family protein</fullName>
    </submittedName>
</protein>
<name>A0AA90H115_9ACTN</name>
<gene>
    <name evidence="1" type="ORF">POF50_008530</name>
</gene>